<protein>
    <recommendedName>
        <fullName evidence="3">RCC1-like domain-containing protein</fullName>
    </recommendedName>
</protein>
<dbReference type="SUPFAM" id="SSF50985">
    <property type="entry name" value="RCC1/BLIP-II"/>
    <property type="match status" value="1"/>
</dbReference>
<feature type="chain" id="PRO_5022968523" description="RCC1-like domain-containing protein" evidence="2">
    <location>
        <begin position="31"/>
        <end position="376"/>
    </location>
</feature>
<reference evidence="4 5" key="1">
    <citation type="submission" date="2019-08" db="EMBL/GenBank/DDBJ databases">
        <title>Bradymonadales sp. TMQ2.</title>
        <authorList>
            <person name="Liang Q."/>
        </authorList>
    </citation>
    <scope>NUCLEOTIDE SEQUENCE [LARGE SCALE GENOMIC DNA]</scope>
    <source>
        <strain evidence="4 5">TMQ2</strain>
    </source>
</reference>
<evidence type="ECO:0000256" key="1">
    <source>
        <dbReference type="ARBA" id="ARBA00022737"/>
    </source>
</evidence>
<accession>A0A5C6XLK2</accession>
<organism evidence="4 5">
    <name type="scientific">Lujinxingia vulgaris</name>
    <dbReference type="NCBI Taxonomy" id="2600176"/>
    <lineage>
        <taxon>Bacteria</taxon>
        <taxon>Deltaproteobacteria</taxon>
        <taxon>Bradymonadales</taxon>
        <taxon>Lujinxingiaceae</taxon>
        <taxon>Lujinxingia</taxon>
    </lineage>
</organism>
<dbReference type="InterPro" id="IPR051625">
    <property type="entry name" value="Signaling_Regulatory_Domain"/>
</dbReference>
<evidence type="ECO:0000259" key="3">
    <source>
        <dbReference type="Pfam" id="PF25390"/>
    </source>
</evidence>
<dbReference type="InterPro" id="IPR000408">
    <property type="entry name" value="Reg_chr_condens"/>
</dbReference>
<dbReference type="PRINTS" id="PR00633">
    <property type="entry name" value="RCCNDNSATION"/>
</dbReference>
<dbReference type="InterPro" id="IPR009091">
    <property type="entry name" value="RCC1/BLIP-II"/>
</dbReference>
<feature type="signal peptide" evidence="2">
    <location>
        <begin position="1"/>
        <end position="30"/>
    </location>
</feature>
<gene>
    <name evidence="4" type="ORF">FRC96_00260</name>
</gene>
<dbReference type="OrthoDB" id="9758365at2"/>
<dbReference type="Gene3D" id="2.130.10.30">
    <property type="entry name" value="Regulator of chromosome condensation 1/beta-lactamase-inhibitor protein II"/>
    <property type="match status" value="2"/>
</dbReference>
<dbReference type="Pfam" id="PF25390">
    <property type="entry name" value="WD40_RLD"/>
    <property type="match status" value="1"/>
</dbReference>
<comment type="caution">
    <text evidence="4">The sequence shown here is derived from an EMBL/GenBank/DDBJ whole genome shotgun (WGS) entry which is preliminary data.</text>
</comment>
<dbReference type="EMBL" id="VOSL01000002">
    <property type="protein sequence ID" value="TXD44550.1"/>
    <property type="molecule type" value="Genomic_DNA"/>
</dbReference>
<name>A0A5C6XLK2_9DELT</name>
<evidence type="ECO:0000313" key="5">
    <source>
        <dbReference type="Proteomes" id="UP000321046"/>
    </source>
</evidence>
<evidence type="ECO:0000313" key="4">
    <source>
        <dbReference type="EMBL" id="TXD44550.1"/>
    </source>
</evidence>
<evidence type="ECO:0000256" key="2">
    <source>
        <dbReference type="SAM" id="SignalP"/>
    </source>
</evidence>
<dbReference type="Proteomes" id="UP000321046">
    <property type="component" value="Unassembled WGS sequence"/>
</dbReference>
<dbReference type="AlphaFoldDB" id="A0A5C6XLK2"/>
<dbReference type="PANTHER" id="PTHR22872:SF2">
    <property type="entry name" value="INHIBITOR OF BRUTON TYROSINE KINASE"/>
    <property type="match status" value="1"/>
</dbReference>
<keyword evidence="1" id="KW-0677">Repeat</keyword>
<dbReference type="PROSITE" id="PS50012">
    <property type="entry name" value="RCC1_3"/>
    <property type="match status" value="3"/>
</dbReference>
<feature type="domain" description="RCC1-like" evidence="3">
    <location>
        <begin position="54"/>
        <end position="303"/>
    </location>
</feature>
<sequence length="376" mass="39065">MLTMAPPTSRPRAPLLTLPALLASIALLTACERNTITTAEEPPRPATSLFLMSAEHACALASDGQVWCAGANAAGQLGDNTYTTRAELQPVEGLQDAAGLAISPLHNSCAWDTEAALWCWGGNESGLLGPATEADNSPMPVRIAELPPVTSATLGAYHACALTTDAQVFCWGENRRGQLGRGAASPPDPTPQRVQLDEKVIALTAGLEHTCALTETGEVFCWGHNRHGALGTTTEGDIAPAPRKLQLSEPAHAIAAAGYHSCTVTGPERTLTCWGDNTFGQLGLGDRLPRAEPTPIPGAIALAELATSGAAVCFRNIDATVFCAGGPPDAPAELATRFNATPLLSRTRAMHGAMGGICGIEGDHQIACRKLENATD</sequence>
<proteinExistence type="predicted"/>
<dbReference type="PANTHER" id="PTHR22872">
    <property type="entry name" value="BTK-BINDING PROTEIN-RELATED"/>
    <property type="match status" value="1"/>
</dbReference>
<dbReference type="InterPro" id="IPR058923">
    <property type="entry name" value="RCC1-like_dom"/>
</dbReference>
<keyword evidence="2" id="KW-0732">Signal</keyword>